<dbReference type="GO" id="GO:0005886">
    <property type="term" value="C:plasma membrane"/>
    <property type="evidence" value="ECO:0007669"/>
    <property type="project" value="UniProtKB-SubCell"/>
</dbReference>
<dbReference type="PANTHER" id="PTHR13285:SF18">
    <property type="entry name" value="PROTEIN-CYSTEINE N-PALMITOYLTRANSFERASE RASP"/>
    <property type="match status" value="1"/>
</dbReference>
<dbReference type="InterPro" id="IPR004299">
    <property type="entry name" value="MBOAT_fam"/>
</dbReference>
<feature type="transmembrane region" description="Helical" evidence="8">
    <location>
        <begin position="5"/>
        <end position="26"/>
    </location>
</feature>
<keyword evidence="6 7" id="KW-0472">Membrane</keyword>
<feature type="transmembrane region" description="Helical" evidence="8">
    <location>
        <begin position="380"/>
        <end position="398"/>
    </location>
</feature>
<gene>
    <name evidence="9" type="ORF">D1164_08560</name>
</gene>
<evidence type="ECO:0000256" key="6">
    <source>
        <dbReference type="ARBA" id="ARBA00023136"/>
    </source>
</evidence>
<reference evidence="9 10" key="1">
    <citation type="journal article" date="2015" name="Int. J. Syst. Evol. Microbiol.">
        <title>Mariniphaga sediminis sp. nov., isolated from coastal sediment.</title>
        <authorList>
            <person name="Wang F.Q."/>
            <person name="Shen Q.Y."/>
            <person name="Chen G.J."/>
            <person name="Du Z.J."/>
        </authorList>
    </citation>
    <scope>NUCLEOTIDE SEQUENCE [LARGE SCALE GENOMIC DNA]</scope>
    <source>
        <strain evidence="9 10">SY21</strain>
    </source>
</reference>
<dbReference type="InterPro" id="IPR024194">
    <property type="entry name" value="Ac/AlaTfrase_AlgI/DltB"/>
</dbReference>
<evidence type="ECO:0000256" key="3">
    <source>
        <dbReference type="ARBA" id="ARBA00022475"/>
    </source>
</evidence>
<dbReference type="EMBL" id="QWET01000005">
    <property type="protein sequence ID" value="RIH65700.1"/>
    <property type="molecule type" value="Genomic_DNA"/>
</dbReference>
<dbReference type="Proteomes" id="UP000266441">
    <property type="component" value="Unassembled WGS sequence"/>
</dbReference>
<evidence type="ECO:0000256" key="8">
    <source>
        <dbReference type="SAM" id="Phobius"/>
    </source>
</evidence>
<name>A0A399D5I6_9BACT</name>
<dbReference type="AlphaFoldDB" id="A0A399D5I6"/>
<protein>
    <submittedName>
        <fullName evidence="9">MBOAT family protein</fullName>
    </submittedName>
</protein>
<dbReference type="GO" id="GO:0042121">
    <property type="term" value="P:alginic acid biosynthetic process"/>
    <property type="evidence" value="ECO:0007669"/>
    <property type="project" value="InterPro"/>
</dbReference>
<dbReference type="InterPro" id="IPR028362">
    <property type="entry name" value="AlgI"/>
</dbReference>
<feature type="transmembrane region" description="Helical" evidence="8">
    <location>
        <begin position="129"/>
        <end position="148"/>
    </location>
</feature>
<feature type="transmembrane region" description="Helical" evidence="8">
    <location>
        <begin position="341"/>
        <end position="359"/>
    </location>
</feature>
<dbReference type="GO" id="GO:0016746">
    <property type="term" value="F:acyltransferase activity"/>
    <property type="evidence" value="ECO:0007669"/>
    <property type="project" value="UniProtKB-KW"/>
</dbReference>
<comment type="similarity">
    <text evidence="2 7">Belongs to the membrane-bound acyltransferase family.</text>
</comment>
<dbReference type="PIRSF" id="PIRSF500217">
    <property type="entry name" value="AlgI"/>
    <property type="match status" value="1"/>
</dbReference>
<feature type="transmembrane region" description="Helical" evidence="8">
    <location>
        <begin position="470"/>
        <end position="487"/>
    </location>
</feature>
<keyword evidence="5 8" id="KW-1133">Transmembrane helix</keyword>
<dbReference type="PANTHER" id="PTHR13285">
    <property type="entry name" value="ACYLTRANSFERASE"/>
    <property type="match status" value="1"/>
</dbReference>
<evidence type="ECO:0000313" key="10">
    <source>
        <dbReference type="Proteomes" id="UP000266441"/>
    </source>
</evidence>
<feature type="transmembrane region" description="Helical" evidence="8">
    <location>
        <begin position="318"/>
        <end position="335"/>
    </location>
</feature>
<feature type="transmembrane region" description="Helical" evidence="8">
    <location>
        <begin position="85"/>
        <end position="109"/>
    </location>
</feature>
<feature type="transmembrane region" description="Helical" evidence="8">
    <location>
        <begin position="433"/>
        <end position="450"/>
    </location>
</feature>
<keyword evidence="10" id="KW-1185">Reference proteome</keyword>
<sequence length="495" mass="57444">MKNKILNMIFTSTSFLIFFTLFYLLYWFVTNKNLRIQNLLLLAGSYFFYALADWRLLAFLVAVSALNYFLGIYIEKTENQLRKRLLLNVGLIQGLGGLIYFKYFNFFIASFNEVLQSLHFNVHVRTLQILLPLGISFFTFKTISYILDVYKGKIEATKDWLVFFNYVSFFPTILSGPIDKARAFVPQLQKKRVFEYSLAVDGMRQILWGMFKKVVIADNILVYTDQIFSNYESLSGSTLLLGAFLYTIQLYADFSGYSDMAIGLGRLLGFNVAKNFNFPFFAQNIADFWRKWHISLTSWLTEYVFTPLSIAFRDYGKLGLILAILINFVLIGIWHGANWTFAVFGFLHGCYFIPLILRGTMNKRKKIAKGKVLPSFRESLNMGATFLLVMLANIIFRADNIGHAWGYFLSILSNPLFSFSTAGMEGINVNPHLLIMLGLSIVMLIFGWFQRNKEHALQFQDMKTSRAFRWSIYYLLAVAIIYYQSSYKQFIYFQF</sequence>
<evidence type="ECO:0000256" key="2">
    <source>
        <dbReference type="ARBA" id="ARBA00010323"/>
    </source>
</evidence>
<evidence type="ECO:0000256" key="5">
    <source>
        <dbReference type="ARBA" id="ARBA00022989"/>
    </source>
</evidence>
<dbReference type="Pfam" id="PF03062">
    <property type="entry name" value="MBOAT"/>
    <property type="match status" value="1"/>
</dbReference>
<evidence type="ECO:0000256" key="4">
    <source>
        <dbReference type="ARBA" id="ARBA00022692"/>
    </source>
</evidence>
<evidence type="ECO:0000256" key="7">
    <source>
        <dbReference type="PIRNR" id="PIRNR016636"/>
    </source>
</evidence>
<comment type="caution">
    <text evidence="9">The sequence shown here is derived from an EMBL/GenBank/DDBJ whole genome shotgun (WGS) entry which is preliminary data.</text>
</comment>
<dbReference type="InterPro" id="IPR051085">
    <property type="entry name" value="MB_O-acyltransferase"/>
</dbReference>
<keyword evidence="7" id="KW-0012">Acyltransferase</keyword>
<proteinExistence type="inferred from homology"/>
<dbReference type="PIRSF" id="PIRSF016636">
    <property type="entry name" value="AlgI_DltB"/>
    <property type="match status" value="1"/>
</dbReference>
<comment type="subcellular location">
    <subcellularLocation>
        <location evidence="1">Cell membrane</location>
        <topology evidence="1">Multi-pass membrane protein</topology>
    </subcellularLocation>
</comment>
<keyword evidence="4 8" id="KW-0812">Transmembrane</keyword>
<feature type="transmembrane region" description="Helical" evidence="8">
    <location>
        <begin position="46"/>
        <end position="73"/>
    </location>
</feature>
<keyword evidence="3 7" id="KW-1003">Cell membrane</keyword>
<keyword evidence="7" id="KW-0808">Transferase</keyword>
<organism evidence="9 10">
    <name type="scientific">Mariniphaga sediminis</name>
    <dbReference type="NCBI Taxonomy" id="1628158"/>
    <lineage>
        <taxon>Bacteria</taxon>
        <taxon>Pseudomonadati</taxon>
        <taxon>Bacteroidota</taxon>
        <taxon>Bacteroidia</taxon>
        <taxon>Marinilabiliales</taxon>
        <taxon>Prolixibacteraceae</taxon>
        <taxon>Mariniphaga</taxon>
    </lineage>
</organism>
<evidence type="ECO:0000313" key="9">
    <source>
        <dbReference type="EMBL" id="RIH65700.1"/>
    </source>
</evidence>
<accession>A0A399D5I6</accession>
<evidence type="ECO:0000256" key="1">
    <source>
        <dbReference type="ARBA" id="ARBA00004651"/>
    </source>
</evidence>